<evidence type="ECO:0000256" key="1">
    <source>
        <dbReference type="SAM" id="MobiDB-lite"/>
    </source>
</evidence>
<feature type="region of interest" description="Disordered" evidence="1">
    <location>
        <begin position="238"/>
        <end position="289"/>
    </location>
</feature>
<dbReference type="Pfam" id="PF10069">
    <property type="entry name" value="DICT"/>
    <property type="match status" value="1"/>
</dbReference>
<dbReference type="Proteomes" id="UP001596201">
    <property type="component" value="Unassembled WGS sequence"/>
</dbReference>
<evidence type="ECO:0000259" key="2">
    <source>
        <dbReference type="Pfam" id="PF10069"/>
    </source>
</evidence>
<comment type="caution">
    <text evidence="3">The sequence shown here is derived from an EMBL/GenBank/DDBJ whole genome shotgun (WGS) entry which is preliminary data.</text>
</comment>
<keyword evidence="4" id="KW-1185">Reference proteome</keyword>
<gene>
    <name evidence="3" type="ORF">ACFPJ5_11065</name>
</gene>
<feature type="compositionally biased region" description="Acidic residues" evidence="1">
    <location>
        <begin position="251"/>
        <end position="277"/>
    </location>
</feature>
<evidence type="ECO:0000313" key="3">
    <source>
        <dbReference type="EMBL" id="MFC5367480.1"/>
    </source>
</evidence>
<evidence type="ECO:0000313" key="4">
    <source>
        <dbReference type="Proteomes" id="UP001596201"/>
    </source>
</evidence>
<dbReference type="AlphaFoldDB" id="A0ABD5RCD2"/>
<name>A0ABD5RCD2_9EURY</name>
<organism evidence="3 4">
    <name type="scientific">Salinirubrum litoreum</name>
    <dbReference type="NCBI Taxonomy" id="1126234"/>
    <lineage>
        <taxon>Archaea</taxon>
        <taxon>Methanobacteriati</taxon>
        <taxon>Methanobacteriota</taxon>
        <taxon>Stenosarchaea group</taxon>
        <taxon>Halobacteria</taxon>
        <taxon>Halobacteriales</taxon>
        <taxon>Haloferacaceae</taxon>
        <taxon>Salinirubrum</taxon>
    </lineage>
</organism>
<reference evidence="3 4" key="1">
    <citation type="journal article" date="2019" name="Int. J. Syst. Evol. Microbiol.">
        <title>The Global Catalogue of Microorganisms (GCM) 10K type strain sequencing project: providing services to taxonomists for standard genome sequencing and annotation.</title>
        <authorList>
            <consortium name="The Broad Institute Genomics Platform"/>
            <consortium name="The Broad Institute Genome Sequencing Center for Infectious Disease"/>
            <person name="Wu L."/>
            <person name="Ma J."/>
        </authorList>
    </citation>
    <scope>NUCLEOTIDE SEQUENCE [LARGE SCALE GENOMIC DNA]</scope>
    <source>
        <strain evidence="3 4">CGMCC 1.12237</strain>
    </source>
</reference>
<dbReference type="RefSeq" id="WP_227229733.1">
    <property type="nucleotide sequence ID" value="NZ_JAJCVJ010000002.1"/>
</dbReference>
<sequence length="289" mass="31288">MSLTELIAGVETHQKTLTVFNPDDGLLDALSDHFADRNVVVRAEETDHGPNNYVVLGEDDDFLTAAGVQSLLADAETQPGFESTSYESVLDHLDETMFTSFSKGRMLAASREIEDRAWRVGSGELHSGFQTVSVLAGELDVYERLGGRDDLNVHAYAYPDIDLPATEQFTLHPERTEEIERSWFVAYDGGGVPENKCALLAEERADGFYGFWTYGPDTVDYLIDHLTATYARTEADGGVDDPAVAVAGEGNEGDAGDVNAPEDADATDVGAGDDDTDTSSTGGPTEWRF</sequence>
<feature type="domain" description="DICT" evidence="2">
    <location>
        <begin position="87"/>
        <end position="204"/>
    </location>
</feature>
<accession>A0ABD5RCD2</accession>
<dbReference type="EMBL" id="JBHSKX010000002">
    <property type="protein sequence ID" value="MFC5367480.1"/>
    <property type="molecule type" value="Genomic_DNA"/>
</dbReference>
<proteinExistence type="predicted"/>
<protein>
    <submittedName>
        <fullName evidence="3">DICT sensory domain-containing protein</fullName>
    </submittedName>
</protein>
<dbReference type="InterPro" id="IPR019278">
    <property type="entry name" value="DICT_dom"/>
</dbReference>